<reference evidence="9" key="1">
    <citation type="submission" date="2016-10" db="EMBL/GenBank/DDBJ databases">
        <authorList>
            <person name="Varghese N."/>
            <person name="Submissions S."/>
        </authorList>
    </citation>
    <scope>NUCLEOTIDE SEQUENCE [LARGE SCALE GENOMIC DNA]</scope>
    <source>
        <strain evidence="9">DSM 45245</strain>
    </source>
</reference>
<keyword evidence="9" id="KW-1185">Reference proteome</keyword>
<evidence type="ECO:0000256" key="2">
    <source>
        <dbReference type="ARBA" id="ARBA00022692"/>
    </source>
</evidence>
<evidence type="ECO:0000313" key="9">
    <source>
        <dbReference type="Proteomes" id="UP000242415"/>
    </source>
</evidence>
<name>A0A1H3M3T0_9ACTN</name>
<feature type="compositionally biased region" description="Pro residues" evidence="5">
    <location>
        <begin position="8"/>
        <end position="22"/>
    </location>
</feature>
<feature type="domain" description="RDD" evidence="7">
    <location>
        <begin position="38"/>
        <end position="175"/>
    </location>
</feature>
<keyword evidence="3 6" id="KW-1133">Transmembrane helix</keyword>
<evidence type="ECO:0000256" key="1">
    <source>
        <dbReference type="ARBA" id="ARBA00004141"/>
    </source>
</evidence>
<proteinExistence type="predicted"/>
<accession>A0A1H3M3T0</accession>
<protein>
    <submittedName>
        <fullName evidence="8">Uncharacterized membrane protein YckC, RDD family</fullName>
    </submittedName>
</protein>
<dbReference type="PANTHER" id="PTHR38480:SF1">
    <property type="entry name" value="SLR0254 PROTEIN"/>
    <property type="match status" value="1"/>
</dbReference>
<dbReference type="GO" id="GO:0016020">
    <property type="term" value="C:membrane"/>
    <property type="evidence" value="ECO:0007669"/>
    <property type="project" value="UniProtKB-SubCell"/>
</dbReference>
<keyword evidence="2 6" id="KW-0812">Transmembrane</keyword>
<feature type="region of interest" description="Disordered" evidence="5">
    <location>
        <begin position="1"/>
        <end position="22"/>
    </location>
</feature>
<organism evidence="8 9">
    <name type="scientific">Micromonospora pattaloongensis</name>
    <dbReference type="NCBI Taxonomy" id="405436"/>
    <lineage>
        <taxon>Bacteria</taxon>
        <taxon>Bacillati</taxon>
        <taxon>Actinomycetota</taxon>
        <taxon>Actinomycetes</taxon>
        <taxon>Micromonosporales</taxon>
        <taxon>Micromonosporaceae</taxon>
        <taxon>Micromonospora</taxon>
    </lineage>
</organism>
<evidence type="ECO:0000256" key="5">
    <source>
        <dbReference type="SAM" id="MobiDB-lite"/>
    </source>
</evidence>
<dbReference type="EMBL" id="FNPH01000003">
    <property type="protein sequence ID" value="SDY71206.1"/>
    <property type="molecule type" value="Genomic_DNA"/>
</dbReference>
<dbReference type="Pfam" id="PF06271">
    <property type="entry name" value="RDD"/>
    <property type="match status" value="1"/>
</dbReference>
<feature type="transmembrane region" description="Helical" evidence="6">
    <location>
        <begin position="79"/>
        <end position="99"/>
    </location>
</feature>
<dbReference type="PANTHER" id="PTHR38480">
    <property type="entry name" value="SLR0254 PROTEIN"/>
    <property type="match status" value="1"/>
</dbReference>
<evidence type="ECO:0000313" key="8">
    <source>
        <dbReference type="EMBL" id="SDY71206.1"/>
    </source>
</evidence>
<keyword evidence="4 6" id="KW-0472">Membrane</keyword>
<evidence type="ECO:0000256" key="3">
    <source>
        <dbReference type="ARBA" id="ARBA00022989"/>
    </source>
</evidence>
<feature type="transmembrane region" description="Helical" evidence="6">
    <location>
        <begin position="45"/>
        <end position="67"/>
    </location>
</feature>
<dbReference type="InterPro" id="IPR010432">
    <property type="entry name" value="RDD"/>
</dbReference>
<feature type="region of interest" description="Disordered" evidence="5">
    <location>
        <begin position="287"/>
        <end position="383"/>
    </location>
</feature>
<dbReference type="STRING" id="405436.SAMN05444365_103217"/>
<gene>
    <name evidence="8" type="ORF">SAMN05444365_103217</name>
</gene>
<dbReference type="Proteomes" id="UP000242415">
    <property type="component" value="Unassembled WGS sequence"/>
</dbReference>
<sequence>MFTVRVTPQPPPPRPGPAPPAEPRLVSGEAVELDVRVARVGSRALALMIDIVVQAAIALVLFAAATLVIDPVRPRTDAAVQGALITVGMVLVLVGYPVCAETLSRGRTLGKLALGLRVVRDDGGPIGFRHALTRALVSVAVEWPGLVLPPLTWVASLATMLGHPRGKRLGDVAAGTIVIHERTPAGWGWIPGMPPPLVQWARTLDLTGLDDDLALAVRHFLARGHELAEPARSRLGHALAAEVAAATTPPPPPGVPGWAYLAAVLAERHRRAAQRLARVRAATATLWPGLVSPPPDPARAAAPAPPEAWGSPRPAGVAGAGPERGSSRPAGGAGADPDWPREPWPTPPWLGGNGAHPDWTGMRPPPVASALRRAVPSEQQTDG</sequence>
<evidence type="ECO:0000259" key="7">
    <source>
        <dbReference type="Pfam" id="PF06271"/>
    </source>
</evidence>
<evidence type="ECO:0000256" key="6">
    <source>
        <dbReference type="SAM" id="Phobius"/>
    </source>
</evidence>
<evidence type="ECO:0000256" key="4">
    <source>
        <dbReference type="ARBA" id="ARBA00023136"/>
    </source>
</evidence>
<dbReference type="AlphaFoldDB" id="A0A1H3M3T0"/>
<comment type="subcellular location">
    <subcellularLocation>
        <location evidence="1">Membrane</location>
        <topology evidence="1">Multi-pass membrane protein</topology>
    </subcellularLocation>
</comment>